<feature type="transmembrane region" description="Helical" evidence="3">
    <location>
        <begin position="232"/>
        <end position="254"/>
    </location>
</feature>
<dbReference type="Proteomes" id="UP000694888">
    <property type="component" value="Unplaced"/>
</dbReference>
<name>A0ABM0ZV07_APLCA</name>
<feature type="compositionally biased region" description="Polar residues" evidence="2">
    <location>
        <begin position="1"/>
        <end position="11"/>
    </location>
</feature>
<accession>A0ABM0ZV07</accession>
<keyword evidence="4" id="KW-1185">Reference proteome</keyword>
<keyword evidence="3" id="KW-0472">Membrane</keyword>
<feature type="region of interest" description="Disordered" evidence="2">
    <location>
        <begin position="1"/>
        <end position="60"/>
    </location>
</feature>
<evidence type="ECO:0000256" key="1">
    <source>
        <dbReference type="ARBA" id="ARBA00008821"/>
    </source>
</evidence>
<feature type="compositionally biased region" description="Basic and acidic residues" evidence="2">
    <location>
        <begin position="12"/>
        <end position="33"/>
    </location>
</feature>
<dbReference type="PANTHER" id="PTHR11119">
    <property type="entry name" value="XANTHINE-URACIL / VITAMIN C PERMEASE FAMILY MEMBER"/>
    <property type="match status" value="1"/>
</dbReference>
<evidence type="ECO:0000313" key="4">
    <source>
        <dbReference type="Proteomes" id="UP000694888"/>
    </source>
</evidence>
<protein>
    <submittedName>
        <fullName evidence="5">Solute carrier family 23 member 1</fullName>
    </submittedName>
</protein>
<gene>
    <name evidence="5" type="primary">LOC101864206</name>
</gene>
<keyword evidence="3" id="KW-0812">Transmembrane</keyword>
<feature type="transmembrane region" description="Helical" evidence="3">
    <location>
        <begin position="144"/>
        <end position="166"/>
    </location>
</feature>
<evidence type="ECO:0000256" key="2">
    <source>
        <dbReference type="SAM" id="MobiDB-lite"/>
    </source>
</evidence>
<sequence>MAADVSMSSPHHNLDDRTSPDGELSKDSNHVELENVLTHRGTPENGTVEKHPSLATTKMDNNEYAEDIQKQQQQEDEKPPSVNVVEIPTAPPKRLIYRLTDTPPFHFLLFFALQQAFLAISTPLGTTMVVAEAICAQDEDDIKVRILCSTMMMMGFSTFLMTTFGVRLPIFQGPNASYIIPLVALLTLEEFKCPETVEMADPVTNETVLMAKVGNGSFVLNSEIAISRINTFAGSLMIAGGVHFLVGFTGMSWLPKASLLY</sequence>
<dbReference type="RefSeq" id="XP_012935012.2">
    <property type="nucleotide sequence ID" value="XM_013079558.2"/>
</dbReference>
<reference evidence="5" key="1">
    <citation type="submission" date="2025-08" db="UniProtKB">
        <authorList>
            <consortium name="RefSeq"/>
        </authorList>
    </citation>
    <scope>IDENTIFICATION</scope>
</reference>
<feature type="transmembrane region" description="Helical" evidence="3">
    <location>
        <begin position="105"/>
        <end position="124"/>
    </location>
</feature>
<comment type="similarity">
    <text evidence="1">Belongs to the nucleobase:cation symporter-2 (NCS2) (TC 2.A.40) family.</text>
</comment>
<evidence type="ECO:0000256" key="3">
    <source>
        <dbReference type="SAM" id="Phobius"/>
    </source>
</evidence>
<keyword evidence="3" id="KW-1133">Transmembrane helix</keyword>
<evidence type="ECO:0000313" key="5">
    <source>
        <dbReference type="RefSeq" id="XP_012935012.2"/>
    </source>
</evidence>
<organism evidence="4 5">
    <name type="scientific">Aplysia californica</name>
    <name type="common">California sea hare</name>
    <dbReference type="NCBI Taxonomy" id="6500"/>
    <lineage>
        <taxon>Eukaryota</taxon>
        <taxon>Metazoa</taxon>
        <taxon>Spiralia</taxon>
        <taxon>Lophotrochozoa</taxon>
        <taxon>Mollusca</taxon>
        <taxon>Gastropoda</taxon>
        <taxon>Heterobranchia</taxon>
        <taxon>Euthyneura</taxon>
        <taxon>Tectipleura</taxon>
        <taxon>Aplysiida</taxon>
        <taxon>Aplysioidea</taxon>
        <taxon>Aplysiidae</taxon>
        <taxon>Aplysia</taxon>
    </lineage>
</organism>
<dbReference type="GeneID" id="101864206"/>
<proteinExistence type="inferred from homology"/>